<evidence type="ECO:0000259" key="1">
    <source>
        <dbReference type="Pfam" id="PF10020"/>
    </source>
</evidence>
<accession>A0ABX0F6S1</accession>
<organism evidence="2 3">
    <name type="scientific">Saccharibacillus alkalitolerans</name>
    <dbReference type="NCBI Taxonomy" id="2705290"/>
    <lineage>
        <taxon>Bacteria</taxon>
        <taxon>Bacillati</taxon>
        <taxon>Bacillota</taxon>
        <taxon>Bacilli</taxon>
        <taxon>Bacillales</taxon>
        <taxon>Paenibacillaceae</taxon>
        <taxon>Saccharibacillus</taxon>
    </lineage>
</organism>
<proteinExistence type="predicted"/>
<keyword evidence="3" id="KW-1185">Reference proteome</keyword>
<protein>
    <submittedName>
        <fullName evidence="2">DUF2262 domain-containing protein</fullName>
    </submittedName>
</protein>
<feature type="domain" description="DUF2262" evidence="1">
    <location>
        <begin position="185"/>
        <end position="316"/>
    </location>
</feature>
<dbReference type="Pfam" id="PF10020">
    <property type="entry name" value="DUF2262"/>
    <property type="match status" value="1"/>
</dbReference>
<sequence length="318" mass="35086">MYYGTDKMTELLKRVYAREPGAREELDAIEAPHALSADGTALVLLQFKHAQRLPSGRIRILSKAPEPDAESFLCADLYRCLPSGGTSWTHIPVPGPFGPASVFFEESGAGTGAEGRFVFESADGRRASASMAQMGMSFRQLDLIMEGAEESEIEEEFYAMGEAVVPPPPIKRTAADNPPIGWAGGLLTFKTELQWFEGEWEAEGRRIDIRLQTPERKRALELLPILEQRIAGLESTDTSARRLAADELLDAKNDFWLDEDEEEATPEQFAGLMELESLTLDEDGDVALWYDDGELFAGHTICVRFDAAGVFLSADMMG</sequence>
<dbReference type="InterPro" id="IPR019260">
    <property type="entry name" value="DUF2262"/>
</dbReference>
<reference evidence="2 3" key="1">
    <citation type="submission" date="2020-01" db="EMBL/GenBank/DDBJ databases">
        <title>Polyphasic characterisation and genomic insights into a novel alkali tolerant bacterium VR-M41.</title>
        <authorList>
            <person name="Vemuluri V.R."/>
        </authorList>
    </citation>
    <scope>NUCLEOTIDE SEQUENCE [LARGE SCALE GENOMIC DNA]</scope>
    <source>
        <strain evidence="2 3">VR-M41</strain>
    </source>
</reference>
<evidence type="ECO:0000313" key="3">
    <source>
        <dbReference type="Proteomes" id="UP000800303"/>
    </source>
</evidence>
<dbReference type="Proteomes" id="UP000800303">
    <property type="component" value="Unassembled WGS sequence"/>
</dbReference>
<dbReference type="EMBL" id="JAAFGS010000002">
    <property type="protein sequence ID" value="NGZ75239.1"/>
    <property type="molecule type" value="Genomic_DNA"/>
</dbReference>
<evidence type="ECO:0000313" key="2">
    <source>
        <dbReference type="EMBL" id="NGZ75239.1"/>
    </source>
</evidence>
<name>A0ABX0F6S1_9BACL</name>
<dbReference type="RefSeq" id="WP_166273642.1">
    <property type="nucleotide sequence ID" value="NZ_JAAFGS010000002.1"/>
</dbReference>
<comment type="caution">
    <text evidence="2">The sequence shown here is derived from an EMBL/GenBank/DDBJ whole genome shotgun (WGS) entry which is preliminary data.</text>
</comment>
<gene>
    <name evidence="2" type="ORF">GYN08_07900</name>
</gene>